<gene>
    <name evidence="1" type="ORF">HPB49_025494</name>
</gene>
<keyword evidence="2" id="KW-1185">Reference proteome</keyword>
<organism evidence="1 2">
    <name type="scientific">Dermacentor silvarum</name>
    <name type="common">Tick</name>
    <dbReference type="NCBI Taxonomy" id="543639"/>
    <lineage>
        <taxon>Eukaryota</taxon>
        <taxon>Metazoa</taxon>
        <taxon>Ecdysozoa</taxon>
        <taxon>Arthropoda</taxon>
        <taxon>Chelicerata</taxon>
        <taxon>Arachnida</taxon>
        <taxon>Acari</taxon>
        <taxon>Parasitiformes</taxon>
        <taxon>Ixodida</taxon>
        <taxon>Ixodoidea</taxon>
        <taxon>Ixodidae</taxon>
        <taxon>Rhipicephalinae</taxon>
        <taxon>Dermacentor</taxon>
    </lineage>
</organism>
<evidence type="ECO:0000313" key="1">
    <source>
        <dbReference type="EMBL" id="KAH7960981.1"/>
    </source>
</evidence>
<dbReference type="EMBL" id="CM023472">
    <property type="protein sequence ID" value="KAH7960981.1"/>
    <property type="molecule type" value="Genomic_DNA"/>
</dbReference>
<reference evidence="1" key="1">
    <citation type="submission" date="2020-05" db="EMBL/GenBank/DDBJ databases">
        <title>Large-scale comparative analyses of tick genomes elucidate their genetic diversity and vector capacities.</title>
        <authorList>
            <person name="Jia N."/>
            <person name="Wang J."/>
            <person name="Shi W."/>
            <person name="Du L."/>
            <person name="Sun Y."/>
            <person name="Zhan W."/>
            <person name="Jiang J."/>
            <person name="Wang Q."/>
            <person name="Zhang B."/>
            <person name="Ji P."/>
            <person name="Sakyi L.B."/>
            <person name="Cui X."/>
            <person name="Yuan T."/>
            <person name="Jiang B."/>
            <person name="Yang W."/>
            <person name="Lam T.T.-Y."/>
            <person name="Chang Q."/>
            <person name="Ding S."/>
            <person name="Wang X."/>
            <person name="Zhu J."/>
            <person name="Ruan X."/>
            <person name="Zhao L."/>
            <person name="Wei J."/>
            <person name="Que T."/>
            <person name="Du C."/>
            <person name="Cheng J."/>
            <person name="Dai P."/>
            <person name="Han X."/>
            <person name="Huang E."/>
            <person name="Gao Y."/>
            <person name="Liu J."/>
            <person name="Shao H."/>
            <person name="Ye R."/>
            <person name="Li L."/>
            <person name="Wei W."/>
            <person name="Wang X."/>
            <person name="Wang C."/>
            <person name="Yang T."/>
            <person name="Huo Q."/>
            <person name="Li W."/>
            <person name="Guo W."/>
            <person name="Chen H."/>
            <person name="Zhou L."/>
            <person name="Ni X."/>
            <person name="Tian J."/>
            <person name="Zhou Y."/>
            <person name="Sheng Y."/>
            <person name="Liu T."/>
            <person name="Pan Y."/>
            <person name="Xia L."/>
            <person name="Li J."/>
            <person name="Zhao F."/>
            <person name="Cao W."/>
        </authorList>
    </citation>
    <scope>NUCLEOTIDE SEQUENCE</scope>
    <source>
        <strain evidence="1">Dsil-2018</strain>
    </source>
</reference>
<name>A0ACB8D9D8_DERSI</name>
<comment type="caution">
    <text evidence="1">The sequence shown here is derived from an EMBL/GenBank/DDBJ whole genome shotgun (WGS) entry which is preliminary data.</text>
</comment>
<evidence type="ECO:0000313" key="2">
    <source>
        <dbReference type="Proteomes" id="UP000821865"/>
    </source>
</evidence>
<accession>A0ACB8D9D8</accession>
<sequence length="379" mass="42381">MAYPRLPEPSSAELTLNNFQDIPISAVGLKCRAILAMRLDVPQLLLGPSGHRDWRGLALLVGLSCDEVELLKEQGKSPTASLLEQWDARSGQHLATVGRLMQHLMCLERYDVLEDTRAELRQDIEFYRKKQSGGHSDVVQGPIDKSSMRTPIYDAFVCYTSEDWPFVEVLVDKLESLGLRLFLPKRDLKAGVLQYSTFYELMEKWCKKTIIVFSPDFLRSQECRVQQRFIESINIEQAQQKLIPVIIKQCALDGTIRMISKINLCDDTSKLAEWGWKKLIESVRCQGNSLFVSAPHSCILPAAPSSLAIPASLVVSSVPTPRKLATAVHTRTHTKDVQDVIPATSSTKSKPGWLRFFGRKKASSVSSDSSGFQSMASPE</sequence>
<proteinExistence type="predicted"/>
<dbReference type="Proteomes" id="UP000821865">
    <property type="component" value="Chromosome 3"/>
</dbReference>
<protein>
    <submittedName>
        <fullName evidence="1">Uncharacterized protein</fullName>
    </submittedName>
</protein>